<dbReference type="AlphaFoldDB" id="A0A2H1V384"/>
<accession>A0A2H1V384</accession>
<proteinExistence type="predicted"/>
<evidence type="ECO:0000313" key="1">
    <source>
        <dbReference type="EMBL" id="SOQ35305.1"/>
    </source>
</evidence>
<organism evidence="1">
    <name type="scientific">Spodoptera frugiperda</name>
    <name type="common">Fall armyworm</name>
    <dbReference type="NCBI Taxonomy" id="7108"/>
    <lineage>
        <taxon>Eukaryota</taxon>
        <taxon>Metazoa</taxon>
        <taxon>Ecdysozoa</taxon>
        <taxon>Arthropoda</taxon>
        <taxon>Hexapoda</taxon>
        <taxon>Insecta</taxon>
        <taxon>Pterygota</taxon>
        <taxon>Neoptera</taxon>
        <taxon>Endopterygota</taxon>
        <taxon>Lepidoptera</taxon>
        <taxon>Glossata</taxon>
        <taxon>Ditrysia</taxon>
        <taxon>Noctuoidea</taxon>
        <taxon>Noctuidae</taxon>
        <taxon>Amphipyrinae</taxon>
        <taxon>Spodoptera</taxon>
    </lineage>
</organism>
<gene>
    <name evidence="1" type="ORF">SFRICE_016564</name>
</gene>
<reference evidence="1" key="1">
    <citation type="submission" date="2016-07" db="EMBL/GenBank/DDBJ databases">
        <authorList>
            <person name="Bretaudeau A."/>
        </authorList>
    </citation>
    <scope>NUCLEOTIDE SEQUENCE</scope>
    <source>
        <strain evidence="1">Rice</strain>
        <tissue evidence="1">Whole body</tissue>
    </source>
</reference>
<sequence length="74" mass="7929">MLEAHIHEQHSVTHDAAIVASVECSPSLDGKCVNQVRARIAAVIRLDGACVGCDPQPLPKKIEETEGLVKICVK</sequence>
<protein>
    <submittedName>
        <fullName evidence="1">SFRICE_016564</fullName>
    </submittedName>
</protein>
<dbReference type="EMBL" id="ODYU01000462">
    <property type="protein sequence ID" value="SOQ35305.1"/>
    <property type="molecule type" value="Genomic_DNA"/>
</dbReference>
<name>A0A2H1V384_SPOFR</name>